<name>A0A930UTP2_9PAST</name>
<proteinExistence type="predicted"/>
<dbReference type="SUPFAM" id="SSF116734">
    <property type="entry name" value="DNA methylase specificity domain"/>
    <property type="match status" value="1"/>
</dbReference>
<accession>A0A930UTP2</accession>
<keyword evidence="1" id="KW-0540">Nuclease</keyword>
<comment type="caution">
    <text evidence="1">The sequence shown here is derived from an EMBL/GenBank/DDBJ whole genome shotgun (WGS) entry which is preliminary data.</text>
</comment>
<dbReference type="EMBL" id="JADION010000056">
    <property type="protein sequence ID" value="MBF4103135.1"/>
    <property type="molecule type" value="Genomic_DNA"/>
</dbReference>
<reference evidence="1" key="1">
    <citation type="submission" date="2020-11" db="EMBL/GenBank/DDBJ databases">
        <title>Gallibacterium anatis 1637, full genome, WGS.</title>
        <authorList>
            <person name="Laishevtcev A.I."/>
            <person name="Yakimova E.A."/>
            <person name="Petkovich D."/>
            <person name="Stepanova T.V."/>
            <person name="Kalendr R.S."/>
            <person name="Rubalsky E.O."/>
            <person name="Zulkarneev E.R."/>
            <person name="Aleshkin A.V."/>
        </authorList>
    </citation>
    <scope>NUCLEOTIDE SEQUENCE</scope>
    <source>
        <strain evidence="1">1637</strain>
    </source>
</reference>
<evidence type="ECO:0000313" key="1">
    <source>
        <dbReference type="EMBL" id="MBF4103135.1"/>
    </source>
</evidence>
<organism evidence="1">
    <name type="scientific">Gallibacterium anatis</name>
    <dbReference type="NCBI Taxonomy" id="750"/>
    <lineage>
        <taxon>Bacteria</taxon>
        <taxon>Pseudomonadati</taxon>
        <taxon>Pseudomonadota</taxon>
        <taxon>Gammaproteobacteria</taxon>
        <taxon>Pasteurellales</taxon>
        <taxon>Pasteurellaceae</taxon>
        <taxon>Gallibacterium</taxon>
    </lineage>
</organism>
<dbReference type="GO" id="GO:0004519">
    <property type="term" value="F:endonuclease activity"/>
    <property type="evidence" value="ECO:0007669"/>
    <property type="project" value="UniProtKB-KW"/>
</dbReference>
<keyword evidence="1" id="KW-0255">Endonuclease</keyword>
<dbReference type="AlphaFoldDB" id="A0A930UTP2"/>
<keyword evidence="1" id="KW-0378">Hydrolase</keyword>
<sequence>MEISIPTLPEQQKIGALFRRLDRLITLHKRQHEHYQLLKKALLQQMFV</sequence>
<gene>
    <name evidence="1" type="ORF">INT80_14845</name>
</gene>
<dbReference type="Gene3D" id="1.10.287.1120">
    <property type="entry name" value="Bipartite methylase S protein"/>
    <property type="match status" value="1"/>
</dbReference>
<protein>
    <submittedName>
        <fullName evidence="1">Restriction endonuclease subunit S</fullName>
    </submittedName>
</protein>